<dbReference type="EMBL" id="JAIVGD010000015">
    <property type="protein sequence ID" value="KAH0757374.1"/>
    <property type="molecule type" value="Genomic_DNA"/>
</dbReference>
<evidence type="ECO:0000256" key="1">
    <source>
        <dbReference type="SAM" id="MobiDB-lite"/>
    </source>
</evidence>
<name>A0ABQ7V1I1_SOLTU</name>
<evidence type="ECO:0000313" key="3">
    <source>
        <dbReference type="Proteomes" id="UP000826656"/>
    </source>
</evidence>
<feature type="region of interest" description="Disordered" evidence="1">
    <location>
        <begin position="83"/>
        <end position="122"/>
    </location>
</feature>
<comment type="caution">
    <text evidence="2">The sequence shown here is derived from an EMBL/GenBank/DDBJ whole genome shotgun (WGS) entry which is preliminary data.</text>
</comment>
<feature type="compositionally biased region" description="Polar residues" evidence="1">
    <location>
        <begin position="109"/>
        <end position="122"/>
    </location>
</feature>
<sequence length="122" mass="13440">METGSETRPPKGKVTLESIMGALTNVNRIMGRLEGSMTALQDSMSMMGYGRINVEDRVNPTITPETSHQAFNTTPINQVKGCEEETPEGVEGEELYPCEGRDIGVPNSLMRQSTMDEAWSQE</sequence>
<dbReference type="Proteomes" id="UP000826656">
    <property type="component" value="Unassembled WGS sequence"/>
</dbReference>
<accession>A0ABQ7V1I1</accession>
<proteinExistence type="predicted"/>
<evidence type="ECO:0008006" key="4">
    <source>
        <dbReference type="Google" id="ProtNLM"/>
    </source>
</evidence>
<reference evidence="2 3" key="1">
    <citation type="journal article" date="2021" name="bioRxiv">
        <title>Chromosome-scale and haplotype-resolved genome assembly of a tetraploid potato cultivar.</title>
        <authorList>
            <person name="Sun H."/>
            <person name="Jiao W.-B."/>
            <person name="Krause K."/>
            <person name="Campoy J.A."/>
            <person name="Goel M."/>
            <person name="Folz-Donahue K."/>
            <person name="Kukat C."/>
            <person name="Huettel B."/>
            <person name="Schneeberger K."/>
        </authorList>
    </citation>
    <scope>NUCLEOTIDE SEQUENCE [LARGE SCALE GENOMIC DNA]</scope>
    <source>
        <strain evidence="2">SolTubOtavaFocal</strain>
        <tissue evidence="2">Leaves</tissue>
    </source>
</reference>
<gene>
    <name evidence="2" type="ORF">KY290_020867</name>
</gene>
<protein>
    <recommendedName>
        <fullName evidence="4">Integrase core domain containing protein</fullName>
    </recommendedName>
</protein>
<evidence type="ECO:0000313" key="2">
    <source>
        <dbReference type="EMBL" id="KAH0757374.1"/>
    </source>
</evidence>
<feature type="compositionally biased region" description="Acidic residues" evidence="1">
    <location>
        <begin position="84"/>
        <end position="96"/>
    </location>
</feature>
<organism evidence="2 3">
    <name type="scientific">Solanum tuberosum</name>
    <name type="common">Potato</name>
    <dbReference type="NCBI Taxonomy" id="4113"/>
    <lineage>
        <taxon>Eukaryota</taxon>
        <taxon>Viridiplantae</taxon>
        <taxon>Streptophyta</taxon>
        <taxon>Embryophyta</taxon>
        <taxon>Tracheophyta</taxon>
        <taxon>Spermatophyta</taxon>
        <taxon>Magnoliopsida</taxon>
        <taxon>eudicotyledons</taxon>
        <taxon>Gunneridae</taxon>
        <taxon>Pentapetalae</taxon>
        <taxon>asterids</taxon>
        <taxon>lamiids</taxon>
        <taxon>Solanales</taxon>
        <taxon>Solanaceae</taxon>
        <taxon>Solanoideae</taxon>
        <taxon>Solaneae</taxon>
        <taxon>Solanum</taxon>
    </lineage>
</organism>
<keyword evidence="3" id="KW-1185">Reference proteome</keyword>